<evidence type="ECO:0000313" key="2">
    <source>
        <dbReference type="EMBL" id="CAH2047477.1"/>
    </source>
</evidence>
<proteinExistence type="predicted"/>
<protein>
    <recommendedName>
        <fullName evidence="1">Sin3 C-terminal domain-containing protein</fullName>
    </recommendedName>
</protein>
<feature type="non-terminal residue" evidence="2">
    <location>
        <position position="65"/>
    </location>
</feature>
<dbReference type="InterPro" id="IPR031693">
    <property type="entry name" value="Sin3_C"/>
</dbReference>
<dbReference type="EMBL" id="OU466858">
    <property type="protein sequence ID" value="CAH2047477.1"/>
    <property type="molecule type" value="Genomic_DNA"/>
</dbReference>
<accession>A0AAU9RUI2</accession>
<organism evidence="2 3">
    <name type="scientific">Thlaspi arvense</name>
    <name type="common">Field penny-cress</name>
    <dbReference type="NCBI Taxonomy" id="13288"/>
    <lineage>
        <taxon>Eukaryota</taxon>
        <taxon>Viridiplantae</taxon>
        <taxon>Streptophyta</taxon>
        <taxon>Embryophyta</taxon>
        <taxon>Tracheophyta</taxon>
        <taxon>Spermatophyta</taxon>
        <taxon>Magnoliopsida</taxon>
        <taxon>eudicotyledons</taxon>
        <taxon>Gunneridae</taxon>
        <taxon>Pentapetalae</taxon>
        <taxon>rosids</taxon>
        <taxon>malvids</taxon>
        <taxon>Brassicales</taxon>
        <taxon>Brassicaceae</taxon>
        <taxon>Thlaspideae</taxon>
        <taxon>Thlaspi</taxon>
    </lineage>
</organism>
<name>A0AAU9RUI2_THLAR</name>
<gene>
    <name evidence="2" type="ORF">TAV2_LOCUS7191</name>
</gene>
<dbReference type="Proteomes" id="UP000836841">
    <property type="component" value="Chromosome 2"/>
</dbReference>
<keyword evidence="3" id="KW-1185">Reference proteome</keyword>
<dbReference type="AlphaFoldDB" id="A0AAU9RUI2"/>
<sequence length="65" mass="7760">FVFFTLDKLVQKFVKHHHAVADDETDTKLLHLYAYENYRKLGRLFDIVFNENALALPHDQNISWI</sequence>
<evidence type="ECO:0000313" key="3">
    <source>
        <dbReference type="Proteomes" id="UP000836841"/>
    </source>
</evidence>
<feature type="domain" description="Sin3 C-terminal" evidence="1">
    <location>
        <begin position="2"/>
        <end position="40"/>
    </location>
</feature>
<reference evidence="2 3" key="1">
    <citation type="submission" date="2022-03" db="EMBL/GenBank/DDBJ databases">
        <authorList>
            <person name="Nunn A."/>
            <person name="Chopra R."/>
            <person name="Nunn A."/>
            <person name="Contreras Garrido A."/>
        </authorList>
    </citation>
    <scope>NUCLEOTIDE SEQUENCE [LARGE SCALE GENOMIC DNA]</scope>
</reference>
<feature type="non-terminal residue" evidence="2">
    <location>
        <position position="1"/>
    </location>
</feature>
<evidence type="ECO:0000259" key="1">
    <source>
        <dbReference type="Pfam" id="PF16879"/>
    </source>
</evidence>
<dbReference type="Pfam" id="PF16879">
    <property type="entry name" value="Sin3a_C"/>
    <property type="match status" value="1"/>
</dbReference>